<feature type="region of interest" description="Disordered" evidence="1">
    <location>
        <begin position="1125"/>
        <end position="1204"/>
    </location>
</feature>
<feature type="region of interest" description="Disordered" evidence="1">
    <location>
        <begin position="433"/>
        <end position="468"/>
    </location>
</feature>
<comment type="caution">
    <text evidence="2">The sequence shown here is derived from an EMBL/GenBank/DDBJ whole genome shotgun (WGS) entry which is preliminary data.</text>
</comment>
<feature type="compositionally biased region" description="Polar residues" evidence="1">
    <location>
        <begin position="232"/>
        <end position="270"/>
    </location>
</feature>
<feature type="compositionally biased region" description="Basic and acidic residues" evidence="1">
    <location>
        <begin position="1153"/>
        <end position="1172"/>
    </location>
</feature>
<feature type="compositionally biased region" description="Low complexity" evidence="1">
    <location>
        <begin position="990"/>
        <end position="1004"/>
    </location>
</feature>
<dbReference type="OMA" id="HESYISD"/>
<feature type="compositionally biased region" description="Low complexity" evidence="1">
    <location>
        <begin position="218"/>
        <end position="231"/>
    </location>
</feature>
<evidence type="ECO:0000256" key="1">
    <source>
        <dbReference type="SAM" id="MobiDB-lite"/>
    </source>
</evidence>
<feature type="region of interest" description="Disordered" evidence="1">
    <location>
        <begin position="985"/>
        <end position="1004"/>
    </location>
</feature>
<gene>
    <name evidence="2" type="ORF">HHK36_015771</name>
</gene>
<dbReference type="Proteomes" id="UP000655225">
    <property type="component" value="Unassembled WGS sequence"/>
</dbReference>
<dbReference type="GO" id="GO:0043622">
    <property type="term" value="P:cortical microtubule organization"/>
    <property type="evidence" value="ECO:0007669"/>
    <property type="project" value="TreeGrafter"/>
</dbReference>
<proteinExistence type="predicted"/>
<feature type="compositionally biased region" description="Low complexity" evidence="1">
    <location>
        <begin position="176"/>
        <end position="187"/>
    </location>
</feature>
<reference evidence="2 3" key="1">
    <citation type="submission" date="2020-04" db="EMBL/GenBank/DDBJ databases">
        <title>Plant Genome Project.</title>
        <authorList>
            <person name="Zhang R.-G."/>
        </authorList>
    </citation>
    <scope>NUCLEOTIDE SEQUENCE [LARGE SCALE GENOMIC DNA]</scope>
    <source>
        <strain evidence="2">YNK0</strain>
        <tissue evidence="2">Leaf</tissue>
    </source>
</reference>
<dbReference type="OrthoDB" id="1929779at2759"/>
<feature type="compositionally biased region" description="Polar residues" evidence="1">
    <location>
        <begin position="339"/>
        <end position="350"/>
    </location>
</feature>
<evidence type="ECO:0000313" key="3">
    <source>
        <dbReference type="Proteomes" id="UP000655225"/>
    </source>
</evidence>
<feature type="compositionally biased region" description="Pro residues" evidence="1">
    <location>
        <begin position="196"/>
        <end position="212"/>
    </location>
</feature>
<dbReference type="PANTHER" id="PTHR31949">
    <property type="entry name" value="GASTRIC MUCIN-LIKE PROTEIN"/>
    <property type="match status" value="1"/>
</dbReference>
<feature type="region of interest" description="Disordered" evidence="1">
    <location>
        <begin position="1"/>
        <end position="21"/>
    </location>
</feature>
<keyword evidence="3" id="KW-1185">Reference proteome</keyword>
<feature type="region of interest" description="Disordered" evidence="1">
    <location>
        <begin position="105"/>
        <end position="355"/>
    </location>
</feature>
<dbReference type="PANTHER" id="PTHR31949:SF3">
    <property type="entry name" value="RUN_FYVE DOMAIN PROTEIN"/>
    <property type="match status" value="1"/>
</dbReference>
<feature type="compositionally biased region" description="Polar residues" evidence="1">
    <location>
        <begin position="297"/>
        <end position="331"/>
    </location>
</feature>
<evidence type="ECO:0000313" key="2">
    <source>
        <dbReference type="EMBL" id="KAF8399901.1"/>
    </source>
</evidence>
<dbReference type="AlphaFoldDB" id="A0A835DE75"/>
<dbReference type="GO" id="GO:0055028">
    <property type="term" value="C:cortical microtubule"/>
    <property type="evidence" value="ECO:0007669"/>
    <property type="project" value="TreeGrafter"/>
</dbReference>
<name>A0A835DE75_TETSI</name>
<feature type="compositionally biased region" description="Polar residues" evidence="1">
    <location>
        <begin position="138"/>
        <end position="155"/>
    </location>
</feature>
<dbReference type="EMBL" id="JABCRI010000010">
    <property type="protein sequence ID" value="KAF8399901.1"/>
    <property type="molecule type" value="Genomic_DNA"/>
</dbReference>
<accession>A0A835DE75</accession>
<feature type="compositionally biased region" description="Basic residues" evidence="1">
    <location>
        <begin position="1139"/>
        <end position="1152"/>
    </location>
</feature>
<feature type="compositionally biased region" description="Polar residues" evidence="1">
    <location>
        <begin position="162"/>
        <end position="175"/>
    </location>
</feature>
<protein>
    <submittedName>
        <fullName evidence="2">Uncharacterized protein</fullName>
    </submittedName>
</protein>
<organism evidence="2 3">
    <name type="scientific">Tetracentron sinense</name>
    <name type="common">Spur-leaf</name>
    <dbReference type="NCBI Taxonomy" id="13715"/>
    <lineage>
        <taxon>Eukaryota</taxon>
        <taxon>Viridiplantae</taxon>
        <taxon>Streptophyta</taxon>
        <taxon>Embryophyta</taxon>
        <taxon>Tracheophyta</taxon>
        <taxon>Spermatophyta</taxon>
        <taxon>Magnoliopsida</taxon>
        <taxon>Trochodendrales</taxon>
        <taxon>Trochodendraceae</taxon>
        <taxon>Tetracentron</taxon>
    </lineage>
</organism>
<sequence>MPPSPAFKSSPGRRLRVDNHRRGHSLESGLLLKEKDEDLALFNGMQSRERDNFLLHPVDDFDVFFSTKLRYFSDFKLGISIPVRGQSSDLLNADGEKNDYDWLLTPPDTPLFPSLDDETPPVNLAHRGRPRSQPIPISRSTTIEKSYSTSRSSASPHRLSPSPRSGNSTFQSRGRPSSAPHSSPSPSLRFATPSRRPSPPPNRPLTPAPRSPTPTAQSMSTGSSATVASSGRRGTSPVNTSRGNSASPKLRAWQSNLPGFSSDTPPNLRTSLADRPASYVRGLSPASRKSRDSSSKFGGQSMSPTASRSAGSSYSHDQDQFSPHSRGSVASSGDDDIDSLQSVSVGTSDCSAPRKVGTFPNSRVLVFSKKPARTLSSNSVPKRSFDSALRQMEHRRSPQNMFRPLLSSVPSTTFYVGKENSAHHLLISRNSSVTTSSNASSEQGASVAPDIEESDHNQDDMANEWGMAPYPDAQDEVFVFDKVEEVNEDVEHGIHNESPKVGPGDFDEGTKIEVELGKSEEFCNHNTATATYVTGSEYLYVEGDSSEVACHENMASCSKCGNKFRVIKRVEGNDDLCPNCCEKDECLTVAAPQATIIVIQNGPFQSEMTMGENSPVDEFDPVICVPELPETANSNEARLIHNGKDVEQCQSFNTEQSYSCSPGNSFARSVEEGEKSHVDQLAQLGKDVEQCRSFNAEQSYSCLPGNSLARSVMDEGEKNPVDQLAQHGKDVEQCQSFNAEQSYSCLPGNSLARSAMEEGEKSPVDQLAQHGKDVEQCQSFNTEQSYSGLQGNSVARSVMEEGEKSPVDQLAQHGKDVEQCRSFNADQNYSCLPGNFLARSVMEEGEKSPVDQHVVDQPIVASSLSDSDTADQQLPHFNAHPSLKVDVSEGAGISVLLKRSSSSKGPVVQGRAFTATNIHYDDPSYARDITNDMRSSIGHGSSSASCSADLNSSEQTEILLNSSLDGIYVVEGPTHGSLVAVSGELENGHESTSSSQSGGAVSPNSKSIIHELQKPTVATLSEKHISVSARESNISDHGNGILDESTVTIEGLGGNKARSLALEEEATEGLRGNRARSMVLEEEATDTILFCSSIVHDLIYQAATIGMENEKSVLLEGSWPMVTILGKSSSGRKDPHGRTASKRTPKSQKARQRRVEKEMKAPSTKTDTEIKTNESLTHDAGVMNKVESKGPPQELESKCNCTVM</sequence>